<feature type="domain" description="C2H2-type" evidence="1">
    <location>
        <begin position="95"/>
        <end position="120"/>
    </location>
</feature>
<dbReference type="AlphaFoldDB" id="A0A9Q4ZIG3"/>
<dbReference type="SMART" id="SM00355">
    <property type="entry name" value="ZnF_C2H2"/>
    <property type="match status" value="2"/>
</dbReference>
<evidence type="ECO:0000259" key="1">
    <source>
        <dbReference type="SMART" id="SM00355"/>
    </source>
</evidence>
<evidence type="ECO:0000313" key="3">
    <source>
        <dbReference type="Proteomes" id="UP000603463"/>
    </source>
</evidence>
<sequence>MAKGRSQTEFTQDPNLAGFDDFGRKIAKRAFKQGWIGKRSNKSHLTLFAPDGQTTISVCRDNSAPRIQKNTLAPLEKWEKANKFLAPQAGEDGQYHCPVEGCDYANASRMGLVGHYTGNHSKPRVCKICKEEFGTPQGYTSHLAKHKEIARPAPEEPKTETPPAETEILDAEIVEHPTTSKRGLAKIETKKEYQLMSTAELIEMIQNGNAAAVELARRAESHETKLALIAEAASM</sequence>
<proteinExistence type="predicted"/>
<comment type="caution">
    <text evidence="2">The sequence shown here is derived from an EMBL/GenBank/DDBJ whole genome shotgun (WGS) entry which is preliminary data.</text>
</comment>
<protein>
    <recommendedName>
        <fullName evidence="1">C2H2-type domain-containing protein</fullName>
    </recommendedName>
</protein>
<organism evidence="2 3">
    <name type="scientific">Rhodococcus hoagii</name>
    <name type="common">Corynebacterium equii</name>
    <dbReference type="NCBI Taxonomy" id="43767"/>
    <lineage>
        <taxon>Bacteria</taxon>
        <taxon>Bacillati</taxon>
        <taxon>Actinomycetota</taxon>
        <taxon>Actinomycetes</taxon>
        <taxon>Mycobacteriales</taxon>
        <taxon>Nocardiaceae</taxon>
        <taxon>Prescottella</taxon>
    </lineage>
</organism>
<name>A0A9Q4ZIG3_RHOHA</name>
<dbReference type="Gene3D" id="3.30.160.60">
    <property type="entry name" value="Classic Zinc Finger"/>
    <property type="match status" value="1"/>
</dbReference>
<dbReference type="InterPro" id="IPR013087">
    <property type="entry name" value="Znf_C2H2_type"/>
</dbReference>
<feature type="domain" description="C2H2-type" evidence="1">
    <location>
        <begin position="124"/>
        <end position="146"/>
    </location>
</feature>
<dbReference type="Proteomes" id="UP000603463">
    <property type="component" value="Unassembled WGS sequence"/>
</dbReference>
<reference evidence="2" key="1">
    <citation type="journal article" date="2020" name="Environ. Microbiol.">
        <title>The novel and transferable erm(51) gene confers Macrolides, Lincosamides, and Streptogramins B (MLSB) resistance to clonal Rhodococcus equi in the environment.</title>
        <authorList>
            <person name="Huber L."/>
            <person name="Giguere S."/>
            <person name="Slovis N.M."/>
            <person name="Alvarez-Narvaez S."/>
            <person name="Hart K.A."/>
            <person name="Greiter M."/>
            <person name="Morris E.R.A."/>
            <person name="Cohen N.D."/>
        </authorList>
    </citation>
    <scope>NUCLEOTIDE SEQUENCE</scope>
    <source>
        <strain evidence="2">Lh_116_1</strain>
    </source>
</reference>
<gene>
    <name evidence="2" type="ORF">GS882_03200</name>
</gene>
<accession>A0A9Q4ZIG3</accession>
<evidence type="ECO:0000313" key="2">
    <source>
        <dbReference type="EMBL" id="NKT77228.1"/>
    </source>
</evidence>
<dbReference type="EMBL" id="WVBC01000002">
    <property type="protein sequence ID" value="NKT77228.1"/>
    <property type="molecule type" value="Genomic_DNA"/>
</dbReference>